<protein>
    <submittedName>
        <fullName evidence="4">Alpha/beta hydrolase fold domain-containing protein</fullName>
    </submittedName>
</protein>
<dbReference type="InterPro" id="IPR050300">
    <property type="entry name" value="GDXG_lipolytic_enzyme"/>
</dbReference>
<keyword evidence="5" id="KW-1185">Reference proteome</keyword>
<dbReference type="InterPro" id="IPR029058">
    <property type="entry name" value="AB_hydrolase_fold"/>
</dbReference>
<name>A0ABW8AHQ3_9ACTN</name>
<evidence type="ECO:0000313" key="5">
    <source>
        <dbReference type="Proteomes" id="UP001612915"/>
    </source>
</evidence>
<organism evidence="4 5">
    <name type="scientific">Spongisporangium articulatum</name>
    <dbReference type="NCBI Taxonomy" id="3362603"/>
    <lineage>
        <taxon>Bacteria</taxon>
        <taxon>Bacillati</taxon>
        <taxon>Actinomycetota</taxon>
        <taxon>Actinomycetes</taxon>
        <taxon>Kineosporiales</taxon>
        <taxon>Kineosporiaceae</taxon>
        <taxon>Spongisporangium</taxon>
    </lineage>
</organism>
<keyword evidence="1 4" id="KW-0378">Hydrolase</keyword>
<feature type="domain" description="BD-FAE-like" evidence="3">
    <location>
        <begin position="146"/>
        <end position="244"/>
    </location>
</feature>
<gene>
    <name evidence="4" type="ORF">ACIB24_02340</name>
</gene>
<dbReference type="InterPro" id="IPR049492">
    <property type="entry name" value="BD-FAE-like_dom"/>
</dbReference>
<evidence type="ECO:0000256" key="2">
    <source>
        <dbReference type="SAM" id="Phobius"/>
    </source>
</evidence>
<dbReference type="EMBL" id="JBITLV010000001">
    <property type="protein sequence ID" value="MFI7585898.1"/>
    <property type="molecule type" value="Genomic_DNA"/>
</dbReference>
<dbReference type="Proteomes" id="UP001612915">
    <property type="component" value="Unassembled WGS sequence"/>
</dbReference>
<keyword evidence="2" id="KW-1133">Transmembrane helix</keyword>
<evidence type="ECO:0000313" key="4">
    <source>
        <dbReference type="EMBL" id="MFI7585898.1"/>
    </source>
</evidence>
<reference evidence="4 5" key="1">
    <citation type="submission" date="2024-10" db="EMBL/GenBank/DDBJ databases">
        <title>The Natural Products Discovery Center: Release of the First 8490 Sequenced Strains for Exploring Actinobacteria Biosynthetic Diversity.</title>
        <authorList>
            <person name="Kalkreuter E."/>
            <person name="Kautsar S.A."/>
            <person name="Yang D."/>
            <person name="Bader C.D."/>
            <person name="Teijaro C.N."/>
            <person name="Fluegel L."/>
            <person name="Davis C.M."/>
            <person name="Simpson J.R."/>
            <person name="Lauterbach L."/>
            <person name="Steele A.D."/>
            <person name="Gui C."/>
            <person name="Meng S."/>
            <person name="Li G."/>
            <person name="Viehrig K."/>
            <person name="Ye F."/>
            <person name="Su P."/>
            <person name="Kiefer A.F."/>
            <person name="Nichols A."/>
            <person name="Cepeda A.J."/>
            <person name="Yan W."/>
            <person name="Fan B."/>
            <person name="Jiang Y."/>
            <person name="Adhikari A."/>
            <person name="Zheng C.-J."/>
            <person name="Schuster L."/>
            <person name="Cowan T.M."/>
            <person name="Smanski M.J."/>
            <person name="Chevrette M.G."/>
            <person name="De Carvalho L.P.S."/>
            <person name="Shen B."/>
        </authorList>
    </citation>
    <scope>NUCLEOTIDE SEQUENCE [LARGE SCALE GENOMIC DNA]</scope>
    <source>
        <strain evidence="4 5">NPDC049639</strain>
    </source>
</reference>
<accession>A0ABW8AHQ3</accession>
<keyword evidence="2" id="KW-0472">Membrane</keyword>
<feature type="transmembrane region" description="Helical" evidence="2">
    <location>
        <begin position="60"/>
        <end position="82"/>
    </location>
</feature>
<comment type="caution">
    <text evidence="4">The sequence shown here is derived from an EMBL/GenBank/DDBJ whole genome shotgun (WGS) entry which is preliminary data.</text>
</comment>
<dbReference type="GO" id="GO:0016787">
    <property type="term" value="F:hydrolase activity"/>
    <property type="evidence" value="ECO:0007669"/>
    <property type="project" value="UniProtKB-KW"/>
</dbReference>
<dbReference type="RefSeq" id="WP_398274582.1">
    <property type="nucleotide sequence ID" value="NZ_JBITLV010000001.1"/>
</dbReference>
<keyword evidence="2" id="KW-0812">Transmembrane</keyword>
<evidence type="ECO:0000256" key="1">
    <source>
        <dbReference type="ARBA" id="ARBA00022801"/>
    </source>
</evidence>
<dbReference type="PANTHER" id="PTHR48081">
    <property type="entry name" value="AB HYDROLASE SUPERFAMILY PROTEIN C4A8.06C"/>
    <property type="match status" value="1"/>
</dbReference>
<evidence type="ECO:0000259" key="3">
    <source>
        <dbReference type="Pfam" id="PF20434"/>
    </source>
</evidence>
<dbReference type="Gene3D" id="3.40.50.1820">
    <property type="entry name" value="alpha/beta hydrolase"/>
    <property type="match status" value="1"/>
</dbReference>
<dbReference type="PANTHER" id="PTHR48081:SF13">
    <property type="entry name" value="ALPHA_BETA HYDROLASE"/>
    <property type="match status" value="1"/>
</dbReference>
<dbReference type="SUPFAM" id="SSF53474">
    <property type="entry name" value="alpha/beta-Hydrolases"/>
    <property type="match status" value="1"/>
</dbReference>
<proteinExistence type="predicted"/>
<dbReference type="Pfam" id="PF20434">
    <property type="entry name" value="BD-FAE"/>
    <property type="match status" value="1"/>
</dbReference>
<sequence>MRLQDVEPPTEQAPPGELVQQYDDDYRHYRAGQHRVGRLGRLDAAPGLRRRLGRAGRLEFGARAAIVVGTVAAAVLAGWLVAPGLTSDRSAPTSAVGPVVPAATTAPSPSLAIGSPLATSDAVGATAAIPFELTYGKHRRQNYLAYLPERRTSQLAVVVVHGGGWVAGDAQAVSAFNQRLYDAGIASFSINYRLATDARWPAQREDLASALADIRSHARTWGFNVNTVAVMGISAGGHIALDLASGPRANETCGVVSYSGPTSMDLVLEDAGQGPKQRDLAAAVRKLTPTRALRASATVPHTPGPDDAPALLFAGQYDWVDARNTSQYGAAYAGVPLEVDAVVLPGEQRHASAYALTVPSVWNRTMDFLTRNCA</sequence>